<dbReference type="PANTHER" id="PTHR22916">
    <property type="entry name" value="GLYCOSYLTRANSFERASE"/>
    <property type="match status" value="1"/>
</dbReference>
<dbReference type="GO" id="GO:0016757">
    <property type="term" value="F:glycosyltransferase activity"/>
    <property type="evidence" value="ECO:0007669"/>
    <property type="project" value="UniProtKB-KW"/>
</dbReference>
<dbReference type="Proteomes" id="UP000095651">
    <property type="component" value="Unassembled WGS sequence"/>
</dbReference>
<proteinExistence type="predicted"/>
<dbReference type="InterPro" id="IPR001173">
    <property type="entry name" value="Glyco_trans_2-like"/>
</dbReference>
<protein>
    <submittedName>
        <fullName evidence="5">Exopolysaccharide biosynthesis protein</fullName>
        <ecNumber evidence="5">2.-.-.-</ecNumber>
    </submittedName>
</protein>
<gene>
    <name evidence="5" type="primary">yxaB</name>
    <name evidence="5" type="ORF">ERS852407_06097</name>
</gene>
<dbReference type="PANTHER" id="PTHR22916:SF51">
    <property type="entry name" value="GLYCOSYLTRANSFERASE EPSH-RELATED"/>
    <property type="match status" value="1"/>
</dbReference>
<sequence length="681" mass="80238">MGDELKIGIIVIGYNIENYLENCLESIKRQNYSNFEVVFVDDGSKDNTFLIAEKYVHDDERFKAFKKQNGGIISARKYGLERTNCEYVMFVDGDDWLNENMLNSFAKELLLYSRADIVSSNLLRQEPDGSFIIQKNNCEKSILKNDEYFNAIMSDKAIHHMFPKLYKKEFLIMADYMNYPNITMAEDLLTNSFLGLHNPYVILINQPNYYYRYNSASVSRSGNNGLLKQIETLEYIKKYLEDLNVFDKYKDLYEYQWFSYFYTYIDLPLKYWVKKQIRDACKQNLQGYKNNKICIEFLDNHRNIINWRATLYLKIPQLGFVYDKFFLLLKKTKRIYDRRKREKNLNQRNNHLKEYYKELTEQIRKDYRENSIFLIGTSDRSNVGDHLIAQKEKKFLEKIFPETVIFEITGDHYRQEKTSILDLICSGDMIFITGGGFLGDLWMDEEYLVRSIIKSFPDNKIVILPQTISFLNGGQEIEKTKLIYSGHSKLYVTAREKQSYDYLKSFINIDRCGLFPDMALYEDGVLEDNKNGVVLCFRTDKESCVSDKTKIYIENYMKQKDISIENASTCDEDDILLCDRKEHITKKIEKFAAKEYVITDRLHGMIISVLAGTKCIAFDNSSNKVSGVYNCWLKECKNIRMVCDLNEFELAFNELSKMPNEKYYSSLLTGEYDKLKSFIKE</sequence>
<dbReference type="Pfam" id="PF04230">
    <property type="entry name" value="PS_pyruv_trans"/>
    <property type="match status" value="1"/>
</dbReference>
<evidence type="ECO:0000313" key="6">
    <source>
        <dbReference type="Proteomes" id="UP000095651"/>
    </source>
</evidence>
<dbReference type="EC" id="2.-.-.-" evidence="5"/>
<evidence type="ECO:0000313" key="5">
    <source>
        <dbReference type="EMBL" id="CUP49331.1"/>
    </source>
</evidence>
<dbReference type="InterPro" id="IPR029044">
    <property type="entry name" value="Nucleotide-diphossugar_trans"/>
</dbReference>
<reference evidence="5 6" key="1">
    <citation type="submission" date="2015-09" db="EMBL/GenBank/DDBJ databases">
        <authorList>
            <consortium name="Pathogen Informatics"/>
        </authorList>
    </citation>
    <scope>NUCLEOTIDE SEQUENCE [LARGE SCALE GENOMIC DNA]</scope>
    <source>
        <strain evidence="5 6">2789STDY5608850</strain>
    </source>
</reference>
<accession>A0A174NQ02</accession>
<evidence type="ECO:0000259" key="3">
    <source>
        <dbReference type="Pfam" id="PF00535"/>
    </source>
</evidence>
<feature type="domain" description="Polysaccharide pyruvyl transferase" evidence="4">
    <location>
        <begin position="382"/>
        <end position="622"/>
    </location>
</feature>
<feature type="domain" description="Glycosyltransferase 2-like" evidence="3">
    <location>
        <begin position="9"/>
        <end position="170"/>
    </location>
</feature>
<dbReference type="Gene3D" id="3.90.550.10">
    <property type="entry name" value="Spore Coat Polysaccharide Biosynthesis Protein SpsA, Chain A"/>
    <property type="match status" value="1"/>
</dbReference>
<keyword evidence="2 5" id="KW-0808">Transferase</keyword>
<dbReference type="EMBL" id="CYZE01000039">
    <property type="protein sequence ID" value="CUP49331.1"/>
    <property type="molecule type" value="Genomic_DNA"/>
</dbReference>
<dbReference type="RefSeq" id="WP_055660964.1">
    <property type="nucleotide sequence ID" value="NZ_CABIXC010000039.1"/>
</dbReference>
<dbReference type="AlphaFoldDB" id="A0A174NQ02"/>
<dbReference type="InterPro" id="IPR007345">
    <property type="entry name" value="Polysacch_pyruvyl_Trfase"/>
</dbReference>
<keyword evidence="1" id="KW-0328">Glycosyltransferase</keyword>
<dbReference type="SUPFAM" id="SSF53448">
    <property type="entry name" value="Nucleotide-diphospho-sugar transferases"/>
    <property type="match status" value="1"/>
</dbReference>
<organism evidence="5 6">
    <name type="scientific">Hungatella hathewayi</name>
    <dbReference type="NCBI Taxonomy" id="154046"/>
    <lineage>
        <taxon>Bacteria</taxon>
        <taxon>Bacillati</taxon>
        <taxon>Bacillota</taxon>
        <taxon>Clostridia</taxon>
        <taxon>Lachnospirales</taxon>
        <taxon>Lachnospiraceae</taxon>
        <taxon>Hungatella</taxon>
    </lineage>
</organism>
<name>A0A174NQ02_9FIRM</name>
<evidence type="ECO:0000259" key="4">
    <source>
        <dbReference type="Pfam" id="PF04230"/>
    </source>
</evidence>
<dbReference type="Pfam" id="PF00535">
    <property type="entry name" value="Glycos_transf_2"/>
    <property type="match status" value="1"/>
</dbReference>
<dbReference type="CDD" id="cd00761">
    <property type="entry name" value="Glyco_tranf_GTA_type"/>
    <property type="match status" value="1"/>
</dbReference>
<evidence type="ECO:0000256" key="2">
    <source>
        <dbReference type="ARBA" id="ARBA00022679"/>
    </source>
</evidence>
<evidence type="ECO:0000256" key="1">
    <source>
        <dbReference type="ARBA" id="ARBA00022676"/>
    </source>
</evidence>